<feature type="domain" description="DUF7373" evidence="3">
    <location>
        <begin position="256"/>
        <end position="401"/>
    </location>
</feature>
<dbReference type="Pfam" id="PF24092">
    <property type="entry name" value="DUF7373_C"/>
    <property type="match status" value="1"/>
</dbReference>
<evidence type="ECO:0000256" key="1">
    <source>
        <dbReference type="SAM" id="SignalP"/>
    </source>
</evidence>
<feature type="chain" id="PRO_5029901935" evidence="1">
    <location>
        <begin position="32"/>
        <end position="402"/>
    </location>
</feature>
<keyword evidence="5" id="KW-1185">Reference proteome</keyword>
<dbReference type="InterPro" id="IPR055797">
    <property type="entry name" value="DUF7373"/>
</dbReference>
<dbReference type="AlphaFoldDB" id="A0A7K0DHL8"/>
<comment type="caution">
    <text evidence="4">The sequence shown here is derived from an EMBL/GenBank/DDBJ whole genome shotgun (WGS) entry which is preliminary data.</text>
</comment>
<protein>
    <submittedName>
        <fullName evidence="4">Uncharacterized protein</fullName>
    </submittedName>
</protein>
<dbReference type="Proteomes" id="UP000431401">
    <property type="component" value="Unassembled WGS sequence"/>
</dbReference>
<name>A0A7K0DHL8_9NOCA</name>
<evidence type="ECO:0000259" key="2">
    <source>
        <dbReference type="Pfam" id="PF24088"/>
    </source>
</evidence>
<evidence type="ECO:0000313" key="5">
    <source>
        <dbReference type="Proteomes" id="UP000431401"/>
    </source>
</evidence>
<feature type="signal peptide" evidence="1">
    <location>
        <begin position="1"/>
        <end position="31"/>
    </location>
</feature>
<reference evidence="4 5" key="1">
    <citation type="submission" date="2019-10" db="EMBL/GenBank/DDBJ databases">
        <title>Nocardia macrotermitis sp. nov. and Nocardia aurantia sp. nov., isolated from the gut of fungus growing-termite Macrotermes natalensis.</title>
        <authorList>
            <person name="Benndorf R."/>
            <person name="Schwitalla J."/>
            <person name="Martin K."/>
            <person name="De Beer W."/>
            <person name="Kaster A.-K."/>
            <person name="Vollmers J."/>
            <person name="Poulsen M."/>
            <person name="Beemelmanns C."/>
        </authorList>
    </citation>
    <scope>NUCLEOTIDE SEQUENCE [LARGE SCALE GENOMIC DNA]</scope>
    <source>
        <strain evidence="4 5">RB56</strain>
    </source>
</reference>
<organism evidence="4 5">
    <name type="scientific">Nocardia aurantia</name>
    <dbReference type="NCBI Taxonomy" id="2585199"/>
    <lineage>
        <taxon>Bacteria</taxon>
        <taxon>Bacillati</taxon>
        <taxon>Actinomycetota</taxon>
        <taxon>Actinomycetes</taxon>
        <taxon>Mycobacteriales</taxon>
        <taxon>Nocardiaceae</taxon>
        <taxon>Nocardia</taxon>
    </lineage>
</organism>
<dbReference type="Pfam" id="PF24088">
    <property type="entry name" value="DUF7373"/>
    <property type="match status" value="1"/>
</dbReference>
<gene>
    <name evidence="4" type="ORF">NRB56_06150</name>
</gene>
<feature type="domain" description="DUF7373" evidence="2">
    <location>
        <begin position="52"/>
        <end position="251"/>
    </location>
</feature>
<dbReference type="PROSITE" id="PS51257">
    <property type="entry name" value="PROKAR_LIPOPROTEIN"/>
    <property type="match status" value="1"/>
</dbReference>
<evidence type="ECO:0000313" key="4">
    <source>
        <dbReference type="EMBL" id="MQY25061.1"/>
    </source>
</evidence>
<evidence type="ECO:0000259" key="3">
    <source>
        <dbReference type="Pfam" id="PF24092"/>
    </source>
</evidence>
<keyword evidence="1" id="KW-0732">Signal</keyword>
<dbReference type="EMBL" id="WEGI01000001">
    <property type="protein sequence ID" value="MQY25061.1"/>
    <property type="molecule type" value="Genomic_DNA"/>
</dbReference>
<proteinExistence type="predicted"/>
<accession>A0A7K0DHL8</accession>
<dbReference type="InterPro" id="IPR056463">
    <property type="entry name" value="DUF7373_C"/>
</dbReference>
<dbReference type="RefSeq" id="WP_227837078.1">
    <property type="nucleotide sequence ID" value="NZ_WEGI01000001.1"/>
</dbReference>
<sequence>MGRKIRTPLVLAGAAAVALLTGCGVTGTPLAGELDVRTLDAGPYPVDRHHYDQTGGAKGGLLEGMRMSAAVVPTVHIDPSLTVGQGGRVIVDSRDATAHLLAGVSKPALDKNKLVTGYVTAGADQPDAPGADGPGPGATAVTTLVLRFPSADAAKQAATQLEDSDFAVAPDMNRKLTLPQYPSAYIHYRPGVASVGTFMAHKEFVISLFIQRPSPNETDLLDWVRKTLDAQVPALDRFEATPPDRLNALPVDPEGLLAKTLVKDRSDRVPDPDKFAFYGAPAMVDISGDEATRQRLVDDTGLDALAVGDTSSVLRVRDPAATGRLVEGLIASAGTEYDGTDIPTSVPGAKCLKLNARGDAAHESRYRCYVPYHRYVQVISSDDATDIRYRLAAAYALLANNF</sequence>